<dbReference type="GO" id="GO:0008270">
    <property type="term" value="F:zinc ion binding"/>
    <property type="evidence" value="ECO:0007669"/>
    <property type="project" value="UniProtKB-KW"/>
</dbReference>
<accession>A0AAW0EXQ7</accession>
<dbReference type="EMBL" id="JAECZO010000177">
    <property type="protein sequence ID" value="KAK7198808.1"/>
    <property type="molecule type" value="Genomic_DNA"/>
</dbReference>
<proteinExistence type="predicted"/>
<dbReference type="Gene3D" id="3.30.40.10">
    <property type="entry name" value="Zinc/RING finger domain, C3HC4 (zinc finger)"/>
    <property type="match status" value="1"/>
</dbReference>
<keyword evidence="6" id="KW-1185">Reference proteome</keyword>
<protein>
    <submittedName>
        <fullName evidence="5">Zinc finger, C3HC4 type (RING finger) containing protein</fullName>
    </submittedName>
</protein>
<keyword evidence="1" id="KW-0862">Zinc</keyword>
<evidence type="ECO:0000259" key="4">
    <source>
        <dbReference type="PROSITE" id="PS50089"/>
    </source>
</evidence>
<dbReference type="PROSITE" id="PS50089">
    <property type="entry name" value="ZF_RING_2"/>
    <property type="match status" value="1"/>
</dbReference>
<feature type="region of interest" description="Disordered" evidence="2">
    <location>
        <begin position="1"/>
        <end position="27"/>
    </location>
</feature>
<evidence type="ECO:0000256" key="3">
    <source>
        <dbReference type="SAM" id="Phobius"/>
    </source>
</evidence>
<keyword evidence="1" id="KW-0479">Metal-binding</keyword>
<dbReference type="InterPro" id="IPR013083">
    <property type="entry name" value="Znf_RING/FYVE/PHD"/>
</dbReference>
<organism evidence="5 6">
    <name type="scientific">Novymonas esmeraldas</name>
    <dbReference type="NCBI Taxonomy" id="1808958"/>
    <lineage>
        <taxon>Eukaryota</taxon>
        <taxon>Discoba</taxon>
        <taxon>Euglenozoa</taxon>
        <taxon>Kinetoplastea</taxon>
        <taxon>Metakinetoplastina</taxon>
        <taxon>Trypanosomatida</taxon>
        <taxon>Trypanosomatidae</taxon>
        <taxon>Novymonas</taxon>
    </lineage>
</organism>
<sequence length="223" mass="24819">MVNVNARAGAHTTSSTPVDEDDPYDHLGRRRLTRSGARRRYGVIGSIVEAVFTVAFTVITVAYALVILGVIVILKVIFRCQRWSAANRASRRAAALTSMAHMHRWKTLESETEEEARREEQRCWYRLPPRGTAVAAAAAVDAMEPIEDCVEATIGGTRCVCCLEHTPTHMFLACLHTCLCEPCLIHMGRTYEDTKLHGKFVGPVRLPCPLCREIGPVVKRLCD</sequence>
<dbReference type="Proteomes" id="UP001430356">
    <property type="component" value="Unassembled WGS sequence"/>
</dbReference>
<dbReference type="InterPro" id="IPR001841">
    <property type="entry name" value="Znf_RING"/>
</dbReference>
<comment type="caution">
    <text evidence="5">The sequence shown here is derived from an EMBL/GenBank/DDBJ whole genome shotgun (WGS) entry which is preliminary data.</text>
</comment>
<evidence type="ECO:0000313" key="5">
    <source>
        <dbReference type="EMBL" id="KAK7198808.1"/>
    </source>
</evidence>
<gene>
    <name evidence="5" type="ORF">NESM_000846400</name>
</gene>
<evidence type="ECO:0000256" key="1">
    <source>
        <dbReference type="PROSITE-ProRule" id="PRU00175"/>
    </source>
</evidence>
<reference evidence="5 6" key="1">
    <citation type="journal article" date="2021" name="MBio">
        <title>A New Model Trypanosomatid, Novymonas esmeraldas: Genomic Perception of Its 'Candidatus Pandoraea novymonadis' Endosymbiont.</title>
        <authorList>
            <person name="Zakharova A."/>
            <person name="Saura A."/>
            <person name="Butenko A."/>
            <person name="Podesvova L."/>
            <person name="Warmusova S."/>
            <person name="Kostygov A.Y."/>
            <person name="Nenarokova A."/>
            <person name="Lukes J."/>
            <person name="Opperdoes F.R."/>
            <person name="Yurchenko V."/>
        </authorList>
    </citation>
    <scope>NUCLEOTIDE SEQUENCE [LARGE SCALE GENOMIC DNA]</scope>
    <source>
        <strain evidence="5 6">E262AT.01</strain>
    </source>
</reference>
<feature type="transmembrane region" description="Helical" evidence="3">
    <location>
        <begin position="50"/>
        <end position="78"/>
    </location>
</feature>
<evidence type="ECO:0000313" key="6">
    <source>
        <dbReference type="Proteomes" id="UP001430356"/>
    </source>
</evidence>
<keyword evidence="3" id="KW-0812">Transmembrane</keyword>
<dbReference type="AlphaFoldDB" id="A0AAW0EXQ7"/>
<feature type="domain" description="RING-type" evidence="4">
    <location>
        <begin position="159"/>
        <end position="212"/>
    </location>
</feature>
<keyword evidence="3" id="KW-1133">Transmembrane helix</keyword>
<keyword evidence="1" id="KW-0863">Zinc-finger</keyword>
<evidence type="ECO:0000256" key="2">
    <source>
        <dbReference type="SAM" id="MobiDB-lite"/>
    </source>
</evidence>
<keyword evidence="3" id="KW-0472">Membrane</keyword>
<name>A0AAW0EXQ7_9TRYP</name>